<name>A0A3B4ARG6_9GOBI</name>
<dbReference type="Proteomes" id="UP000261520">
    <property type="component" value="Unplaced"/>
</dbReference>
<keyword evidence="3" id="KW-1185">Reference proteome</keyword>
<evidence type="ECO:0000313" key="3">
    <source>
        <dbReference type="Proteomes" id="UP000261520"/>
    </source>
</evidence>
<dbReference type="GO" id="GO:0030527">
    <property type="term" value="F:structural constituent of chromatin"/>
    <property type="evidence" value="ECO:0007669"/>
    <property type="project" value="InterPro"/>
</dbReference>
<dbReference type="InterPro" id="IPR009072">
    <property type="entry name" value="Histone-fold"/>
</dbReference>
<reference evidence="2" key="2">
    <citation type="submission" date="2025-09" db="UniProtKB">
        <authorList>
            <consortium name="Ensembl"/>
        </authorList>
    </citation>
    <scope>IDENTIFICATION</scope>
</reference>
<dbReference type="Ensembl" id="ENSPMGT00000020576.1">
    <property type="protein sequence ID" value="ENSPMGP00000019300.1"/>
    <property type="gene ID" value="ENSPMGG00000015680.1"/>
</dbReference>
<sequence length="115" mass="12713">CPDLSIPAPHGSSRRWWVHGRTAPRCCFGLGLARPRGESPKESYAIYVYKVLTQVQPDTAISMSIMNSFSTHYNKLSTITSREINTTVCLLLPGELAKHVLSEGTKAITKYTSSK</sequence>
<protein>
    <recommendedName>
        <fullName evidence="4">Histone H2A/H2B/H3 domain-containing protein</fullName>
    </recommendedName>
</protein>
<dbReference type="GO" id="GO:0000786">
    <property type="term" value="C:nucleosome"/>
    <property type="evidence" value="ECO:0007669"/>
    <property type="project" value="InterPro"/>
</dbReference>
<dbReference type="AlphaFoldDB" id="A0A3B4ARG6"/>
<dbReference type="GO" id="GO:0003677">
    <property type="term" value="F:DNA binding"/>
    <property type="evidence" value="ECO:0007669"/>
    <property type="project" value="InterPro"/>
</dbReference>
<dbReference type="Gene3D" id="1.10.20.10">
    <property type="entry name" value="Histone, subunit A"/>
    <property type="match status" value="1"/>
</dbReference>
<reference evidence="2" key="1">
    <citation type="submission" date="2025-08" db="UniProtKB">
        <authorList>
            <consortium name="Ensembl"/>
        </authorList>
    </citation>
    <scope>IDENTIFICATION</scope>
</reference>
<dbReference type="STRING" id="409849.ENSPMGP00000019300"/>
<dbReference type="CDD" id="cd22910">
    <property type="entry name" value="HFD_H2B"/>
    <property type="match status" value="1"/>
</dbReference>
<accession>A0A3B4ARG6</accession>
<evidence type="ECO:0008006" key="4">
    <source>
        <dbReference type="Google" id="ProtNLM"/>
    </source>
</evidence>
<dbReference type="GO" id="GO:0046982">
    <property type="term" value="F:protein heterodimerization activity"/>
    <property type="evidence" value="ECO:0007669"/>
    <property type="project" value="InterPro"/>
</dbReference>
<dbReference type="PANTHER" id="PTHR23428">
    <property type="entry name" value="HISTONE H2B"/>
    <property type="match status" value="1"/>
</dbReference>
<evidence type="ECO:0000256" key="1">
    <source>
        <dbReference type="ARBA" id="ARBA00006846"/>
    </source>
</evidence>
<organism evidence="2 3">
    <name type="scientific">Periophthalmus magnuspinnatus</name>
    <dbReference type="NCBI Taxonomy" id="409849"/>
    <lineage>
        <taxon>Eukaryota</taxon>
        <taxon>Metazoa</taxon>
        <taxon>Chordata</taxon>
        <taxon>Craniata</taxon>
        <taxon>Vertebrata</taxon>
        <taxon>Euteleostomi</taxon>
        <taxon>Actinopterygii</taxon>
        <taxon>Neopterygii</taxon>
        <taxon>Teleostei</taxon>
        <taxon>Neoteleostei</taxon>
        <taxon>Acanthomorphata</taxon>
        <taxon>Gobiaria</taxon>
        <taxon>Gobiiformes</taxon>
        <taxon>Gobioidei</taxon>
        <taxon>Gobiidae</taxon>
        <taxon>Oxudercinae</taxon>
        <taxon>Periophthalmus</taxon>
    </lineage>
</organism>
<comment type="similarity">
    <text evidence="1">Belongs to the histone H2B family.</text>
</comment>
<dbReference type="SUPFAM" id="SSF47113">
    <property type="entry name" value="Histone-fold"/>
    <property type="match status" value="1"/>
</dbReference>
<dbReference type="InterPro" id="IPR000558">
    <property type="entry name" value="Histone_H2B"/>
</dbReference>
<evidence type="ECO:0000313" key="2">
    <source>
        <dbReference type="Ensembl" id="ENSPMGP00000019300.1"/>
    </source>
</evidence>
<proteinExistence type="inferred from homology"/>
<dbReference type="SMART" id="SM00427">
    <property type="entry name" value="H2B"/>
    <property type="match status" value="1"/>
</dbReference>